<dbReference type="Proteomes" id="UP001501480">
    <property type="component" value="Unassembled WGS sequence"/>
</dbReference>
<dbReference type="Pfam" id="PF19843">
    <property type="entry name" value="DUF6318"/>
    <property type="match status" value="1"/>
</dbReference>
<dbReference type="PROSITE" id="PS51257">
    <property type="entry name" value="PROKAR_LIPOPROTEIN"/>
    <property type="match status" value="1"/>
</dbReference>
<feature type="domain" description="DUF6318" evidence="2">
    <location>
        <begin position="36"/>
        <end position="118"/>
    </location>
</feature>
<evidence type="ECO:0000313" key="4">
    <source>
        <dbReference type="Proteomes" id="UP001501480"/>
    </source>
</evidence>
<dbReference type="EMBL" id="BAAAPY010000001">
    <property type="protein sequence ID" value="GAA2070215.1"/>
    <property type="molecule type" value="Genomic_DNA"/>
</dbReference>
<evidence type="ECO:0000259" key="2">
    <source>
        <dbReference type="Pfam" id="PF19843"/>
    </source>
</evidence>
<proteinExistence type="predicted"/>
<feature type="compositionally biased region" description="Low complexity" evidence="1">
    <location>
        <begin position="30"/>
        <end position="44"/>
    </location>
</feature>
<accession>A0ABN2VRD4</accession>
<sequence length="174" mass="18859">MRTTTAVAVALLVLLGACSRPEVLEPEPDASPTASARPAPTMPAQAREDTDEGRVAFVAHWIDMLNYASETGQTDELEKLSAAACAGCLEYINLYQDTYEAGGFVEGAQWEVEDLAIDQRDPSVVFVRYKAGEVRFRPSADSSTEVSAPTKDDLVFEVSGSPDDRRVTLLERAS</sequence>
<comment type="caution">
    <text evidence="3">The sequence shown here is derived from an EMBL/GenBank/DDBJ whole genome shotgun (WGS) entry which is preliminary data.</text>
</comment>
<name>A0ABN2VRD4_9ACTN</name>
<dbReference type="InterPro" id="IPR046281">
    <property type="entry name" value="DUF6318"/>
</dbReference>
<dbReference type="RefSeq" id="WP_344323660.1">
    <property type="nucleotide sequence ID" value="NZ_BAAAPY010000001.1"/>
</dbReference>
<evidence type="ECO:0000313" key="3">
    <source>
        <dbReference type="EMBL" id="GAA2070215.1"/>
    </source>
</evidence>
<gene>
    <name evidence="3" type="ORF">GCM10009821_03940</name>
</gene>
<protein>
    <recommendedName>
        <fullName evidence="2">DUF6318 domain-containing protein</fullName>
    </recommendedName>
</protein>
<feature type="region of interest" description="Disordered" evidence="1">
    <location>
        <begin position="23"/>
        <end position="51"/>
    </location>
</feature>
<evidence type="ECO:0000256" key="1">
    <source>
        <dbReference type="SAM" id="MobiDB-lite"/>
    </source>
</evidence>
<organism evidence="3 4">
    <name type="scientific">Aeromicrobium halocynthiae</name>
    <dbReference type="NCBI Taxonomy" id="560557"/>
    <lineage>
        <taxon>Bacteria</taxon>
        <taxon>Bacillati</taxon>
        <taxon>Actinomycetota</taxon>
        <taxon>Actinomycetes</taxon>
        <taxon>Propionibacteriales</taxon>
        <taxon>Nocardioidaceae</taxon>
        <taxon>Aeromicrobium</taxon>
    </lineage>
</organism>
<keyword evidence="4" id="KW-1185">Reference proteome</keyword>
<reference evidence="3 4" key="1">
    <citation type="journal article" date="2019" name="Int. J. Syst. Evol. Microbiol.">
        <title>The Global Catalogue of Microorganisms (GCM) 10K type strain sequencing project: providing services to taxonomists for standard genome sequencing and annotation.</title>
        <authorList>
            <consortium name="The Broad Institute Genomics Platform"/>
            <consortium name="The Broad Institute Genome Sequencing Center for Infectious Disease"/>
            <person name="Wu L."/>
            <person name="Ma J."/>
        </authorList>
    </citation>
    <scope>NUCLEOTIDE SEQUENCE [LARGE SCALE GENOMIC DNA]</scope>
    <source>
        <strain evidence="3 4">JCM 15749</strain>
    </source>
</reference>